<dbReference type="RefSeq" id="WP_092692990.1">
    <property type="nucleotide sequence ID" value="NZ_FNPK01000052.1"/>
</dbReference>
<name>A0A1H3NMF2_9GAMM</name>
<evidence type="ECO:0000259" key="1">
    <source>
        <dbReference type="Pfam" id="PF08808"/>
    </source>
</evidence>
<proteinExistence type="predicted"/>
<feature type="domain" description="RES" evidence="1">
    <location>
        <begin position="56"/>
        <end position="176"/>
    </location>
</feature>
<reference evidence="3" key="1">
    <citation type="submission" date="2016-10" db="EMBL/GenBank/DDBJ databases">
        <authorList>
            <person name="Varghese N."/>
            <person name="Submissions S."/>
        </authorList>
    </citation>
    <scope>NUCLEOTIDE SEQUENCE [LARGE SCALE GENOMIC DNA]</scope>
    <source>
        <strain evidence="3">ANC 5109</strain>
    </source>
</reference>
<dbReference type="InterPro" id="IPR014914">
    <property type="entry name" value="RES_dom"/>
</dbReference>
<organism evidence="2 3">
    <name type="scientific">Acinetobacter kyonggiensis</name>
    <dbReference type="NCBI Taxonomy" id="595670"/>
    <lineage>
        <taxon>Bacteria</taxon>
        <taxon>Pseudomonadati</taxon>
        <taxon>Pseudomonadota</taxon>
        <taxon>Gammaproteobacteria</taxon>
        <taxon>Moraxellales</taxon>
        <taxon>Moraxellaceae</taxon>
        <taxon>Acinetobacter</taxon>
    </lineage>
</organism>
<gene>
    <name evidence="2" type="ORF">SAMN05421643_1526</name>
</gene>
<keyword evidence="3" id="KW-1185">Reference proteome</keyword>
<accession>A0A1H3NMF2</accession>
<dbReference type="Proteomes" id="UP000199035">
    <property type="component" value="Unassembled WGS sequence"/>
</dbReference>
<evidence type="ECO:0000313" key="2">
    <source>
        <dbReference type="EMBL" id="SDY89984.1"/>
    </source>
</evidence>
<evidence type="ECO:0000313" key="3">
    <source>
        <dbReference type="Proteomes" id="UP000199035"/>
    </source>
</evidence>
<dbReference type="EMBL" id="FNPK01000052">
    <property type="protein sequence ID" value="SDY89984.1"/>
    <property type="molecule type" value="Genomic_DNA"/>
</dbReference>
<dbReference type="AlphaFoldDB" id="A0A1H3NMF2"/>
<sequence length="213" mass="24196">MFTKLEDALKNDKLDQIFALEKQGQLNLTKVIKAGTLYFKVQDDFHEGNGIYFSSKDESRFSILDKSKGTMYLAESPHTGLLEYFHDAKDEDGGFLDKSDLESGCMAEIEIIKDFRVLNVSQFSPHIDVPVGELMGDNPIYPLTQQLAQKLSKMFDGMEYVSRQNGERCLVLWSDNQGEEILLNKSVTHLVDYEHESVSARVMLQQKCGIQIT</sequence>
<dbReference type="Pfam" id="PF08808">
    <property type="entry name" value="RES"/>
    <property type="match status" value="1"/>
</dbReference>
<protein>
    <submittedName>
        <fullName evidence="2">RES domain-containing protein</fullName>
    </submittedName>
</protein>